<evidence type="ECO:0000259" key="4">
    <source>
        <dbReference type="PROSITE" id="PS50118"/>
    </source>
</evidence>
<dbReference type="InterPro" id="IPR036910">
    <property type="entry name" value="HMG_box_dom_sf"/>
</dbReference>
<dbReference type="EMBL" id="CAJVQB010065297">
    <property type="protein sequence ID" value="CAG8841248.1"/>
    <property type="molecule type" value="Genomic_DNA"/>
</dbReference>
<dbReference type="CDD" id="cd01389">
    <property type="entry name" value="HMG-box_ROX1-like"/>
    <property type="match status" value="1"/>
</dbReference>
<keyword evidence="3" id="KW-0539">Nucleus</keyword>
<dbReference type="Proteomes" id="UP000789901">
    <property type="component" value="Unassembled WGS sequence"/>
</dbReference>
<name>A0ABN7WUQ5_GIGMA</name>
<dbReference type="InterPro" id="IPR050140">
    <property type="entry name" value="SRY-related_HMG-box_TF-like"/>
</dbReference>
<evidence type="ECO:0000256" key="2">
    <source>
        <dbReference type="ARBA" id="ARBA00023163"/>
    </source>
</evidence>
<keyword evidence="2" id="KW-0804">Transcription</keyword>
<evidence type="ECO:0000256" key="3">
    <source>
        <dbReference type="PROSITE-ProRule" id="PRU00267"/>
    </source>
</evidence>
<comment type="caution">
    <text evidence="5">The sequence shown here is derived from an EMBL/GenBank/DDBJ whole genome shotgun (WGS) entry which is preliminary data.</text>
</comment>
<sequence length="196" mass="23077">MNDSLKKFCHVFMLENPILDCSSEMNKQNLKKFCPVFTINAPTLNCSNGTTKVSKRRQIKVPRPPNAFILYRKDKQFSVMNQYNLSNCQVSKVISQMWKDEKNEIKLYYEKLANIKKLDHMQKYPNYVYKPIKRKKKTNKNSSKINMIDKKTLSTLPSSHLKEQSHDLSNINENNINLQIPFNDLYPDTLNFNDTF</sequence>
<evidence type="ECO:0000313" key="5">
    <source>
        <dbReference type="EMBL" id="CAG8841248.1"/>
    </source>
</evidence>
<evidence type="ECO:0000313" key="6">
    <source>
        <dbReference type="Proteomes" id="UP000789901"/>
    </source>
</evidence>
<dbReference type="SMART" id="SM00398">
    <property type="entry name" value="HMG"/>
    <property type="match status" value="1"/>
</dbReference>
<feature type="domain" description="HMG box" evidence="4">
    <location>
        <begin position="61"/>
        <end position="128"/>
    </location>
</feature>
<reference evidence="5 6" key="1">
    <citation type="submission" date="2021-06" db="EMBL/GenBank/DDBJ databases">
        <authorList>
            <person name="Kallberg Y."/>
            <person name="Tangrot J."/>
            <person name="Rosling A."/>
        </authorList>
    </citation>
    <scope>NUCLEOTIDE SEQUENCE [LARGE SCALE GENOMIC DNA]</scope>
    <source>
        <strain evidence="5 6">120-4 pot B 10/14</strain>
    </source>
</reference>
<gene>
    <name evidence="5" type="ORF">GMARGA_LOCUS35323</name>
</gene>
<dbReference type="PROSITE" id="PS50118">
    <property type="entry name" value="HMG_BOX_2"/>
    <property type="match status" value="1"/>
</dbReference>
<keyword evidence="6" id="KW-1185">Reference proteome</keyword>
<feature type="DNA-binding region" description="HMG box" evidence="3">
    <location>
        <begin position="61"/>
        <end position="128"/>
    </location>
</feature>
<dbReference type="PANTHER" id="PTHR10270">
    <property type="entry name" value="SOX TRANSCRIPTION FACTOR"/>
    <property type="match status" value="1"/>
</dbReference>
<organism evidence="5 6">
    <name type="scientific">Gigaspora margarita</name>
    <dbReference type="NCBI Taxonomy" id="4874"/>
    <lineage>
        <taxon>Eukaryota</taxon>
        <taxon>Fungi</taxon>
        <taxon>Fungi incertae sedis</taxon>
        <taxon>Mucoromycota</taxon>
        <taxon>Glomeromycotina</taxon>
        <taxon>Glomeromycetes</taxon>
        <taxon>Diversisporales</taxon>
        <taxon>Gigasporaceae</taxon>
        <taxon>Gigaspora</taxon>
    </lineage>
</organism>
<dbReference type="PANTHER" id="PTHR10270:SF161">
    <property type="entry name" value="SEX-DETERMINING REGION Y PROTEIN"/>
    <property type="match status" value="1"/>
</dbReference>
<dbReference type="InterPro" id="IPR009071">
    <property type="entry name" value="HMG_box_dom"/>
</dbReference>
<dbReference type="Pfam" id="PF00505">
    <property type="entry name" value="HMG_box"/>
    <property type="match status" value="1"/>
</dbReference>
<keyword evidence="1 3" id="KW-0238">DNA-binding</keyword>
<dbReference type="SUPFAM" id="SSF47095">
    <property type="entry name" value="HMG-box"/>
    <property type="match status" value="1"/>
</dbReference>
<accession>A0ABN7WUQ5</accession>
<evidence type="ECO:0000256" key="1">
    <source>
        <dbReference type="ARBA" id="ARBA00023125"/>
    </source>
</evidence>
<feature type="non-terminal residue" evidence="5">
    <location>
        <position position="196"/>
    </location>
</feature>
<proteinExistence type="predicted"/>
<protein>
    <submittedName>
        <fullName evidence="5">18041_t:CDS:1</fullName>
    </submittedName>
</protein>
<dbReference type="Gene3D" id="1.10.30.10">
    <property type="entry name" value="High mobility group box domain"/>
    <property type="match status" value="1"/>
</dbReference>